<feature type="compositionally biased region" description="Basic and acidic residues" evidence="5">
    <location>
        <begin position="452"/>
        <end position="465"/>
    </location>
</feature>
<dbReference type="SUPFAM" id="SSF56425">
    <property type="entry name" value="Succinate dehydrogenase/fumarate reductase flavoprotein, catalytic domain"/>
    <property type="match status" value="1"/>
</dbReference>
<dbReference type="Proteomes" id="UP001185737">
    <property type="component" value="Unassembled WGS sequence"/>
</dbReference>
<keyword evidence="4" id="KW-0560">Oxidoreductase</keyword>
<gene>
    <name evidence="7" type="ORF">R3Q59_36740</name>
</gene>
<evidence type="ECO:0000256" key="2">
    <source>
        <dbReference type="ARBA" id="ARBA00022630"/>
    </source>
</evidence>
<evidence type="ECO:0000313" key="8">
    <source>
        <dbReference type="Proteomes" id="UP001185737"/>
    </source>
</evidence>
<reference evidence="7 8" key="1">
    <citation type="submission" date="2023-10" db="EMBL/GenBank/DDBJ databases">
        <title>Development of a sustainable strategy for remediation of hydrocarbon-contaminated territories based on the waste exchange concept.</title>
        <authorList>
            <person name="Krivoruchko A."/>
        </authorList>
    </citation>
    <scope>NUCLEOTIDE SEQUENCE [LARGE SCALE GENOMIC DNA]</scope>
    <source>
        <strain evidence="7 8">IEGM 60</strain>
    </source>
</reference>
<dbReference type="Pfam" id="PF00890">
    <property type="entry name" value="FAD_binding_2"/>
    <property type="match status" value="1"/>
</dbReference>
<evidence type="ECO:0000256" key="3">
    <source>
        <dbReference type="ARBA" id="ARBA00022827"/>
    </source>
</evidence>
<evidence type="ECO:0000259" key="6">
    <source>
        <dbReference type="Pfam" id="PF00890"/>
    </source>
</evidence>
<feature type="domain" description="FAD-dependent oxidoreductase 2 FAD-binding" evidence="6">
    <location>
        <begin position="8"/>
        <end position="548"/>
    </location>
</feature>
<dbReference type="InterPro" id="IPR003953">
    <property type="entry name" value="FAD-dep_OxRdtase_2_FAD-bd"/>
</dbReference>
<feature type="region of interest" description="Disordered" evidence="5">
    <location>
        <begin position="452"/>
        <end position="485"/>
    </location>
</feature>
<dbReference type="PRINTS" id="PR00411">
    <property type="entry name" value="PNDRDTASEI"/>
</dbReference>
<accession>A0ABU4CR60</accession>
<dbReference type="InterPro" id="IPR036188">
    <property type="entry name" value="FAD/NAD-bd_sf"/>
</dbReference>
<name>A0ABU4CR60_RHOJO</name>
<dbReference type="PANTHER" id="PTHR43400:SF10">
    <property type="entry name" value="3-OXOSTEROID 1-DEHYDROGENASE"/>
    <property type="match status" value="1"/>
</dbReference>
<dbReference type="NCBIfam" id="NF009476">
    <property type="entry name" value="PRK12839.1"/>
    <property type="match status" value="1"/>
</dbReference>
<feature type="region of interest" description="Disordered" evidence="5">
    <location>
        <begin position="564"/>
        <end position="585"/>
    </location>
</feature>
<dbReference type="EMBL" id="JAWLKA010000032">
    <property type="protein sequence ID" value="MDV6286034.1"/>
    <property type="molecule type" value="Genomic_DNA"/>
</dbReference>
<comment type="caution">
    <text evidence="7">The sequence shown here is derived from an EMBL/GenBank/DDBJ whole genome shotgun (WGS) entry which is preliminary data.</text>
</comment>
<evidence type="ECO:0000256" key="5">
    <source>
        <dbReference type="SAM" id="MobiDB-lite"/>
    </source>
</evidence>
<proteinExistence type="predicted"/>
<organism evidence="7 8">
    <name type="scientific">Rhodococcus jostii</name>
    <dbReference type="NCBI Taxonomy" id="132919"/>
    <lineage>
        <taxon>Bacteria</taxon>
        <taxon>Bacillati</taxon>
        <taxon>Actinomycetota</taxon>
        <taxon>Actinomycetes</taxon>
        <taxon>Mycobacteriales</taxon>
        <taxon>Nocardiaceae</taxon>
        <taxon>Rhodococcus</taxon>
    </lineage>
</organism>
<evidence type="ECO:0000256" key="4">
    <source>
        <dbReference type="ARBA" id="ARBA00023002"/>
    </source>
</evidence>
<protein>
    <submittedName>
        <fullName evidence="7">FAD-dependent oxidoreductase</fullName>
    </submittedName>
</protein>
<keyword evidence="2" id="KW-0285">Flavoprotein</keyword>
<sequence>MTDTLSCDLLVIGAGAGGLAAAVTAAYHGAKVIVAEKADVCGGATAWSGGWMWAPRNPLARADGVDEDIELPRTYLQHRLGKNFDAAKVDAFLTQAPRMVGFFHDKTRLQFVPGTTIADIHGGTPGAGTGHRSVAPQPIDAYKIPAPVRAKLRWQLYETSFLGMGIMAGPDLQAFLHATRSPKAFAHAAGRITRHLIDLATARKGMQLVNGTALIGRLLASADELGVDIRISSPARTLTTDDSGAVTGAQLDGPDGTVTIHAARGVILATGGFPSNVDMRKKYFPRTPTGREHWTLAPDTTTGDGIALAESAGGRLDTTLASPVAYCPVSLVPYRNGKTGVFPHILDRGKPGVIGVLASGKRFVNEADGYHDYTTAMIDAVPDGQQVCSWLVCDHRFQRLYPLGMSKPRPIPVWPYLRSGYLKTGRTLTELAQQCGIDPAQLHTTVASFNDNARRGQDPEFHRGETPFNRGSGDPDNPFPNPSLAPLEKGPFYAVKVVPGSFGTFAGIVTDASARVLDDSDTPIAGLYAVGSDQASVMGGHYPSGGINIGPAMTFGYIAARHATTATDSEEESGNTDVRDAQPAG</sequence>
<comment type="cofactor">
    <cofactor evidence="1">
        <name>FAD</name>
        <dbReference type="ChEBI" id="CHEBI:57692"/>
    </cofactor>
</comment>
<evidence type="ECO:0000313" key="7">
    <source>
        <dbReference type="EMBL" id="MDV6286034.1"/>
    </source>
</evidence>
<keyword evidence="8" id="KW-1185">Reference proteome</keyword>
<dbReference type="InterPro" id="IPR027477">
    <property type="entry name" value="Succ_DH/fumarate_Rdtase_cat_sf"/>
</dbReference>
<dbReference type="Gene3D" id="3.90.700.10">
    <property type="entry name" value="Succinate dehydrogenase/fumarate reductase flavoprotein, catalytic domain"/>
    <property type="match status" value="1"/>
</dbReference>
<dbReference type="NCBIfam" id="NF004789">
    <property type="entry name" value="PRK06134.1"/>
    <property type="match status" value="1"/>
</dbReference>
<dbReference type="Gene3D" id="3.50.50.60">
    <property type="entry name" value="FAD/NAD(P)-binding domain"/>
    <property type="match status" value="2"/>
</dbReference>
<keyword evidence="3" id="KW-0274">FAD</keyword>
<dbReference type="RefSeq" id="WP_317571299.1">
    <property type="nucleotide sequence ID" value="NZ_JAWLKA010000032.1"/>
</dbReference>
<dbReference type="SUPFAM" id="SSF51905">
    <property type="entry name" value="FAD/NAD(P)-binding domain"/>
    <property type="match status" value="1"/>
</dbReference>
<dbReference type="InterPro" id="IPR050315">
    <property type="entry name" value="FAD-oxidoreductase_2"/>
</dbReference>
<evidence type="ECO:0000256" key="1">
    <source>
        <dbReference type="ARBA" id="ARBA00001974"/>
    </source>
</evidence>
<dbReference type="PANTHER" id="PTHR43400">
    <property type="entry name" value="FUMARATE REDUCTASE"/>
    <property type="match status" value="1"/>
</dbReference>